<dbReference type="AlphaFoldDB" id="A0A9P6YAU8"/>
<dbReference type="Proteomes" id="UP000740926">
    <property type="component" value="Unassembled WGS sequence"/>
</dbReference>
<dbReference type="SUPFAM" id="SSF54427">
    <property type="entry name" value="NTF2-like"/>
    <property type="match status" value="1"/>
</dbReference>
<gene>
    <name evidence="3" type="ORF">G6F50_014012</name>
</gene>
<evidence type="ECO:0000313" key="3">
    <source>
        <dbReference type="EMBL" id="KAG1543257.1"/>
    </source>
</evidence>
<keyword evidence="1" id="KW-0732">Signal</keyword>
<dbReference type="EMBL" id="JAANIU010006179">
    <property type="protein sequence ID" value="KAG1543257.1"/>
    <property type="molecule type" value="Genomic_DNA"/>
</dbReference>
<evidence type="ECO:0000313" key="4">
    <source>
        <dbReference type="Proteomes" id="UP000740926"/>
    </source>
</evidence>
<organism evidence="3 4">
    <name type="scientific">Rhizopus delemar</name>
    <dbReference type="NCBI Taxonomy" id="936053"/>
    <lineage>
        <taxon>Eukaryota</taxon>
        <taxon>Fungi</taxon>
        <taxon>Fungi incertae sedis</taxon>
        <taxon>Mucoromycota</taxon>
        <taxon>Mucoromycotina</taxon>
        <taxon>Mucoromycetes</taxon>
        <taxon>Mucorales</taxon>
        <taxon>Mucorineae</taxon>
        <taxon>Rhizopodaceae</taxon>
        <taxon>Rhizopus</taxon>
    </lineage>
</organism>
<dbReference type="InterPro" id="IPR032710">
    <property type="entry name" value="NTF2-like_dom_sf"/>
</dbReference>
<sequence length="171" mass="18338">MRSPLPSSPGPGRMRRTRLAVIFCSALLLASPAIAHDAEGAKPAPPLPDTTLPAPLHRVLRDYEQAWRKGDAKALARLFVEDGFILQSNQAPVRGRKAIEAAYCGQSGSPLRLRALAYAVEGNVGYIIGGYTFGNNVGDTGKVTLTLKRVGDGPWMIFSDMDNGNAPPRAR</sequence>
<dbReference type="InterPro" id="IPR027843">
    <property type="entry name" value="DUF4440"/>
</dbReference>
<evidence type="ECO:0000256" key="1">
    <source>
        <dbReference type="SAM" id="SignalP"/>
    </source>
</evidence>
<keyword evidence="4" id="KW-1185">Reference proteome</keyword>
<protein>
    <recommendedName>
        <fullName evidence="2">DUF4440 domain-containing protein</fullName>
    </recommendedName>
</protein>
<proteinExistence type="predicted"/>
<feature type="chain" id="PRO_5040346754" description="DUF4440 domain-containing protein" evidence="1">
    <location>
        <begin position="36"/>
        <end position="171"/>
    </location>
</feature>
<comment type="caution">
    <text evidence="3">The sequence shown here is derived from an EMBL/GenBank/DDBJ whole genome shotgun (WGS) entry which is preliminary data.</text>
</comment>
<accession>A0A9P6YAU8</accession>
<evidence type="ECO:0000259" key="2">
    <source>
        <dbReference type="Pfam" id="PF14534"/>
    </source>
</evidence>
<feature type="signal peptide" evidence="1">
    <location>
        <begin position="1"/>
        <end position="35"/>
    </location>
</feature>
<feature type="domain" description="DUF4440" evidence="2">
    <location>
        <begin position="57"/>
        <end position="157"/>
    </location>
</feature>
<dbReference type="Pfam" id="PF14534">
    <property type="entry name" value="DUF4440"/>
    <property type="match status" value="1"/>
</dbReference>
<reference evidence="3 4" key="1">
    <citation type="journal article" date="2020" name="Microb. Genom.">
        <title>Genetic diversity of clinical and environmental Mucorales isolates obtained from an investigation of mucormycosis cases among solid organ transplant recipients.</title>
        <authorList>
            <person name="Nguyen M.H."/>
            <person name="Kaul D."/>
            <person name="Muto C."/>
            <person name="Cheng S.J."/>
            <person name="Richter R.A."/>
            <person name="Bruno V.M."/>
            <person name="Liu G."/>
            <person name="Beyhan S."/>
            <person name="Sundermann A.J."/>
            <person name="Mounaud S."/>
            <person name="Pasculle A.W."/>
            <person name="Nierman W.C."/>
            <person name="Driscoll E."/>
            <person name="Cumbie R."/>
            <person name="Clancy C.J."/>
            <person name="Dupont C.L."/>
        </authorList>
    </citation>
    <scope>NUCLEOTIDE SEQUENCE [LARGE SCALE GENOMIC DNA]</scope>
    <source>
        <strain evidence="3 4">GL24</strain>
    </source>
</reference>
<name>A0A9P6YAU8_9FUNG</name>
<dbReference type="Gene3D" id="3.10.450.50">
    <property type="match status" value="1"/>
</dbReference>